<dbReference type="eggNOG" id="ENOG502S6MS">
    <property type="taxonomic scope" value="Eukaryota"/>
</dbReference>
<feature type="compositionally biased region" description="Polar residues" evidence="2">
    <location>
        <begin position="52"/>
        <end position="69"/>
    </location>
</feature>
<dbReference type="KEGG" id="hro:HELRODRAFT_189657"/>
<feature type="region of interest" description="Disordered" evidence="2">
    <location>
        <begin position="49"/>
        <end position="78"/>
    </location>
</feature>
<reference evidence="5" key="3">
    <citation type="submission" date="2015-06" db="UniProtKB">
        <authorList>
            <consortium name="EnsemblMetazoa"/>
        </authorList>
    </citation>
    <scope>IDENTIFICATION</scope>
</reference>
<dbReference type="Proteomes" id="UP000015101">
    <property type="component" value="Unassembled WGS sequence"/>
</dbReference>
<dbReference type="PANTHER" id="PTHR18945">
    <property type="entry name" value="NEUROTRANSMITTER GATED ION CHANNEL"/>
    <property type="match status" value="1"/>
</dbReference>
<evidence type="ECO:0000313" key="4">
    <source>
        <dbReference type="EMBL" id="ESN93036.1"/>
    </source>
</evidence>
<gene>
    <name evidence="5" type="primary">20211332</name>
    <name evidence="4" type="ORF">HELRODRAFT_189657</name>
</gene>
<sequence length="481" mass="54037">MMMSSSFERLRMSKEECEEFVTSLKGLEATMRDHLKALASCVSAAKKEAPPTGQSAASAKGSQPLTSKPSDPFLSKVHGNELGNGINSSVTRKEKVTIYVKTVFLKVGEIDTLRDRFAADAFVQAKWREPALDGKQNLPTSEIDWSNYWSPKLSIDNVFGDPKETVWHTVLFDSRGTAMICQKRRVNGSFLEYMELNQFPFDTQDLTVSLTTDLSDKEVEFVEDPNDRCALNVESFVDEQEWKLHKMIHTWTRTREEAFKSIQCLHPVFSAACKASRRPEFFIWNILIVMFLICSLSFATFAVGVGLPQNRLQLSFILLLTTVSFKFVVNQSLPMISYLTYLDKYILSSMAILCCICVWHAVVTAIQNSINETTAISADRAKENLQLIREKENNSKDQFGVKCEKCHLDRTAPSLCTSNYATGSNQFDDCGIDGGSIQVGMDPMANQGHGTIPEIYLSDIDTRTIKNNMTDPNQTTLTTYN</sequence>
<evidence type="ECO:0000256" key="1">
    <source>
        <dbReference type="ARBA" id="ARBA00004141"/>
    </source>
</evidence>
<dbReference type="STRING" id="6412.T1FR85"/>
<dbReference type="InterPro" id="IPR036734">
    <property type="entry name" value="Neur_chan_lig-bd_sf"/>
</dbReference>
<keyword evidence="6" id="KW-1185">Reference proteome</keyword>
<evidence type="ECO:0008006" key="7">
    <source>
        <dbReference type="Google" id="ProtNLM"/>
    </source>
</evidence>
<dbReference type="HOGENOM" id="CLU_567766_0_0_1"/>
<dbReference type="EMBL" id="AMQM01001980">
    <property type="status" value="NOT_ANNOTATED_CDS"/>
    <property type="molecule type" value="Genomic_DNA"/>
</dbReference>
<name>T1FR85_HELRO</name>
<dbReference type="SUPFAM" id="SSF63712">
    <property type="entry name" value="Nicotinic receptor ligand binding domain-like"/>
    <property type="match status" value="1"/>
</dbReference>
<protein>
    <recommendedName>
        <fullName evidence="7">Neurotransmitter-gated ion-channel ligand-binding domain-containing protein</fullName>
    </recommendedName>
</protein>
<feature type="transmembrane region" description="Helical" evidence="3">
    <location>
        <begin position="312"/>
        <end position="329"/>
    </location>
</feature>
<reference evidence="6" key="1">
    <citation type="submission" date="2012-12" db="EMBL/GenBank/DDBJ databases">
        <authorList>
            <person name="Hellsten U."/>
            <person name="Grimwood J."/>
            <person name="Chapman J.A."/>
            <person name="Shapiro H."/>
            <person name="Aerts A."/>
            <person name="Otillar R.P."/>
            <person name="Terry A.Y."/>
            <person name="Boore J.L."/>
            <person name="Simakov O."/>
            <person name="Marletaz F."/>
            <person name="Cho S.-J."/>
            <person name="Edsinger-Gonzales E."/>
            <person name="Havlak P."/>
            <person name="Kuo D.-H."/>
            <person name="Larsson T."/>
            <person name="Lv J."/>
            <person name="Arendt D."/>
            <person name="Savage R."/>
            <person name="Osoegawa K."/>
            <person name="de Jong P."/>
            <person name="Lindberg D.R."/>
            <person name="Seaver E.C."/>
            <person name="Weisblat D.A."/>
            <person name="Putnam N.H."/>
            <person name="Grigoriev I.V."/>
            <person name="Rokhsar D.S."/>
        </authorList>
    </citation>
    <scope>NUCLEOTIDE SEQUENCE</scope>
</reference>
<dbReference type="GO" id="GO:0004888">
    <property type="term" value="F:transmembrane signaling receptor activity"/>
    <property type="evidence" value="ECO:0007669"/>
    <property type="project" value="InterPro"/>
</dbReference>
<keyword evidence="3" id="KW-1133">Transmembrane helix</keyword>
<keyword evidence="3" id="KW-0472">Membrane</keyword>
<dbReference type="AlphaFoldDB" id="T1FR85"/>
<dbReference type="OMA" id="WNILIVM"/>
<dbReference type="InParanoid" id="T1FR85"/>
<evidence type="ECO:0000256" key="3">
    <source>
        <dbReference type="SAM" id="Phobius"/>
    </source>
</evidence>
<proteinExistence type="predicted"/>
<dbReference type="InterPro" id="IPR038050">
    <property type="entry name" value="Neuro_actylchol_rec"/>
</dbReference>
<dbReference type="FunFam" id="1.20.58.390:FF:000110">
    <property type="entry name" value="Uncharacterized protein"/>
    <property type="match status" value="1"/>
</dbReference>
<dbReference type="RefSeq" id="XP_009029298.1">
    <property type="nucleotide sequence ID" value="XM_009031050.1"/>
</dbReference>
<dbReference type="GeneID" id="20211332"/>
<dbReference type="OrthoDB" id="203862at2759"/>
<comment type="subcellular location">
    <subcellularLocation>
        <location evidence="1">Membrane</location>
        <topology evidence="1">Multi-pass membrane protein</topology>
    </subcellularLocation>
</comment>
<feature type="transmembrane region" description="Helical" evidence="3">
    <location>
        <begin position="341"/>
        <end position="362"/>
    </location>
</feature>
<dbReference type="InterPro" id="IPR006201">
    <property type="entry name" value="Neur_channel"/>
</dbReference>
<dbReference type="EnsemblMetazoa" id="HelroT189657">
    <property type="protein sequence ID" value="HelroP189657"/>
    <property type="gene ID" value="HelroG189657"/>
</dbReference>
<accession>T1FR85</accession>
<reference evidence="4 6" key="2">
    <citation type="journal article" date="2013" name="Nature">
        <title>Insights into bilaterian evolution from three spiralian genomes.</title>
        <authorList>
            <person name="Simakov O."/>
            <person name="Marletaz F."/>
            <person name="Cho S.J."/>
            <person name="Edsinger-Gonzales E."/>
            <person name="Havlak P."/>
            <person name="Hellsten U."/>
            <person name="Kuo D.H."/>
            <person name="Larsson T."/>
            <person name="Lv J."/>
            <person name="Arendt D."/>
            <person name="Savage R."/>
            <person name="Osoegawa K."/>
            <person name="de Jong P."/>
            <person name="Grimwood J."/>
            <person name="Chapman J.A."/>
            <person name="Shapiro H."/>
            <person name="Aerts A."/>
            <person name="Otillar R.P."/>
            <person name="Terry A.Y."/>
            <person name="Boore J.L."/>
            <person name="Grigoriev I.V."/>
            <person name="Lindberg D.R."/>
            <person name="Seaver E.C."/>
            <person name="Weisblat D.A."/>
            <person name="Putnam N.H."/>
            <person name="Rokhsar D.S."/>
        </authorList>
    </citation>
    <scope>NUCLEOTIDE SEQUENCE</scope>
</reference>
<dbReference type="SUPFAM" id="SSF90112">
    <property type="entry name" value="Neurotransmitter-gated ion-channel transmembrane pore"/>
    <property type="match status" value="1"/>
</dbReference>
<evidence type="ECO:0000313" key="5">
    <source>
        <dbReference type="EnsemblMetazoa" id="HelroP189657"/>
    </source>
</evidence>
<dbReference type="EMBL" id="KB097639">
    <property type="protein sequence ID" value="ESN93036.1"/>
    <property type="molecule type" value="Genomic_DNA"/>
</dbReference>
<keyword evidence="3" id="KW-0812">Transmembrane</keyword>
<dbReference type="Gene3D" id="2.70.170.10">
    <property type="entry name" value="Neurotransmitter-gated ion-channel ligand-binding domain"/>
    <property type="match status" value="1"/>
</dbReference>
<dbReference type="Gene3D" id="1.20.58.390">
    <property type="entry name" value="Neurotransmitter-gated ion-channel transmembrane domain"/>
    <property type="match status" value="1"/>
</dbReference>
<evidence type="ECO:0000256" key="2">
    <source>
        <dbReference type="SAM" id="MobiDB-lite"/>
    </source>
</evidence>
<dbReference type="InterPro" id="IPR036719">
    <property type="entry name" value="Neuro-gated_channel_TM_sf"/>
</dbReference>
<dbReference type="GO" id="GO:0005230">
    <property type="term" value="F:extracellular ligand-gated monoatomic ion channel activity"/>
    <property type="evidence" value="ECO:0007669"/>
    <property type="project" value="InterPro"/>
</dbReference>
<dbReference type="CTD" id="20211332"/>
<dbReference type="GO" id="GO:0016020">
    <property type="term" value="C:membrane"/>
    <property type="evidence" value="ECO:0007669"/>
    <property type="project" value="UniProtKB-SubCell"/>
</dbReference>
<evidence type="ECO:0000313" key="6">
    <source>
        <dbReference type="Proteomes" id="UP000015101"/>
    </source>
</evidence>
<organism evidence="5 6">
    <name type="scientific">Helobdella robusta</name>
    <name type="common">Californian leech</name>
    <dbReference type="NCBI Taxonomy" id="6412"/>
    <lineage>
        <taxon>Eukaryota</taxon>
        <taxon>Metazoa</taxon>
        <taxon>Spiralia</taxon>
        <taxon>Lophotrochozoa</taxon>
        <taxon>Annelida</taxon>
        <taxon>Clitellata</taxon>
        <taxon>Hirudinea</taxon>
        <taxon>Rhynchobdellida</taxon>
        <taxon>Glossiphoniidae</taxon>
        <taxon>Helobdella</taxon>
    </lineage>
</organism>
<dbReference type="FunFam" id="2.70.170.10:FF:000053">
    <property type="entry name" value="Predicted protein"/>
    <property type="match status" value="1"/>
</dbReference>
<feature type="transmembrane region" description="Helical" evidence="3">
    <location>
        <begin position="282"/>
        <end position="306"/>
    </location>
</feature>